<evidence type="ECO:0000313" key="2">
    <source>
        <dbReference type="WBParaSite" id="JU765_v2.g1703.t1"/>
    </source>
</evidence>
<proteinExistence type="predicted"/>
<organism evidence="1 2">
    <name type="scientific">Panagrolaimus sp. JU765</name>
    <dbReference type="NCBI Taxonomy" id="591449"/>
    <lineage>
        <taxon>Eukaryota</taxon>
        <taxon>Metazoa</taxon>
        <taxon>Ecdysozoa</taxon>
        <taxon>Nematoda</taxon>
        <taxon>Chromadorea</taxon>
        <taxon>Rhabditida</taxon>
        <taxon>Tylenchina</taxon>
        <taxon>Panagrolaimomorpha</taxon>
        <taxon>Panagrolaimoidea</taxon>
        <taxon>Panagrolaimidae</taxon>
        <taxon>Panagrolaimus</taxon>
    </lineage>
</organism>
<dbReference type="Proteomes" id="UP000887576">
    <property type="component" value="Unplaced"/>
</dbReference>
<name>A0AC34QK00_9BILA</name>
<accession>A0AC34QK00</accession>
<evidence type="ECO:0000313" key="1">
    <source>
        <dbReference type="Proteomes" id="UP000887576"/>
    </source>
</evidence>
<reference evidence="2" key="1">
    <citation type="submission" date="2022-11" db="UniProtKB">
        <authorList>
            <consortium name="WormBaseParasite"/>
        </authorList>
    </citation>
    <scope>IDENTIFICATION</scope>
</reference>
<dbReference type="WBParaSite" id="JU765_v2.g1703.t1">
    <property type="protein sequence ID" value="JU765_v2.g1703.t1"/>
    <property type="gene ID" value="JU765_v2.g1703"/>
</dbReference>
<sequence length="382" mass="44773">MFKCLIFLLLCHQVFVQTYSLAHYSKKQTRITFDSLWVYHQDDNQYENPQIVEPYKLSMNNDFELMPPVRLDFSVHKNNFESHPNQPMMVFDGGNVLPITSDPYYTPWHVFRLKVKISVGYKVPEIYDLYGFEINDVNFPCNDAPEEVVKSWAHNGRQVMYTVYSNEKVDGNVYVFVNVDDDICEYHVKFTDVVNAIDTDIVRFTRFKGLHLTAPEGYKIVHPLLSADSVMGTLNYVVVNRYGPVDVKLISYRFYPQGDKKPLRWEEFDATPHLLPRFREQKFFGSEGHGKEYDYQSLAFLRNYDFRVHQGSCPKEHNGILTSIGCVHFFSLLYQGYEVYDLIGMPARRSPCRNVNSPDHPKRSGFLRDYMYLDAHRCFKNS</sequence>
<protein>
    <submittedName>
        <fullName evidence="2">Uncharacterized protein</fullName>
    </submittedName>
</protein>